<gene>
    <name evidence="2" type="ORF">LCGC14_1771080</name>
</gene>
<feature type="non-terminal residue" evidence="2">
    <location>
        <position position="1"/>
    </location>
</feature>
<keyword evidence="1" id="KW-0472">Membrane</keyword>
<reference evidence="2" key="1">
    <citation type="journal article" date="2015" name="Nature">
        <title>Complex archaea that bridge the gap between prokaryotes and eukaryotes.</title>
        <authorList>
            <person name="Spang A."/>
            <person name="Saw J.H."/>
            <person name="Jorgensen S.L."/>
            <person name="Zaremba-Niedzwiedzka K."/>
            <person name="Martijn J."/>
            <person name="Lind A.E."/>
            <person name="van Eijk R."/>
            <person name="Schleper C."/>
            <person name="Guy L."/>
            <person name="Ettema T.J."/>
        </authorList>
    </citation>
    <scope>NUCLEOTIDE SEQUENCE</scope>
</reference>
<feature type="transmembrane region" description="Helical" evidence="1">
    <location>
        <begin position="39"/>
        <end position="59"/>
    </location>
</feature>
<proteinExistence type="predicted"/>
<keyword evidence="1" id="KW-0812">Transmembrane</keyword>
<accession>A0A0F9GYA5</accession>
<sequence>NIESNFGDREVQETIKRLFNPKVIESMGGYRNFMKVLKAAKWAGGIIASATVAGAAFGLTRGGGR</sequence>
<keyword evidence="1" id="KW-1133">Transmembrane helix</keyword>
<name>A0A0F9GYA5_9ZZZZ</name>
<dbReference type="EMBL" id="LAZR01016604">
    <property type="protein sequence ID" value="KKM03774.1"/>
    <property type="molecule type" value="Genomic_DNA"/>
</dbReference>
<organism evidence="2">
    <name type="scientific">marine sediment metagenome</name>
    <dbReference type="NCBI Taxonomy" id="412755"/>
    <lineage>
        <taxon>unclassified sequences</taxon>
        <taxon>metagenomes</taxon>
        <taxon>ecological metagenomes</taxon>
    </lineage>
</organism>
<comment type="caution">
    <text evidence="2">The sequence shown here is derived from an EMBL/GenBank/DDBJ whole genome shotgun (WGS) entry which is preliminary data.</text>
</comment>
<protein>
    <submittedName>
        <fullName evidence="2">Uncharacterized protein</fullName>
    </submittedName>
</protein>
<dbReference type="AlphaFoldDB" id="A0A0F9GYA5"/>
<evidence type="ECO:0000256" key="1">
    <source>
        <dbReference type="SAM" id="Phobius"/>
    </source>
</evidence>
<evidence type="ECO:0000313" key="2">
    <source>
        <dbReference type="EMBL" id="KKM03774.1"/>
    </source>
</evidence>